<dbReference type="SUPFAM" id="SSF63380">
    <property type="entry name" value="Riboflavin synthase domain-like"/>
    <property type="match status" value="1"/>
</dbReference>
<dbReference type="NCBIfam" id="NF040810">
    <property type="entry name" value="BenC"/>
    <property type="match status" value="1"/>
</dbReference>
<dbReference type="PANTHER" id="PTHR47354:SF5">
    <property type="entry name" value="PROTEIN RFBI"/>
    <property type="match status" value="1"/>
</dbReference>
<dbReference type="Pfam" id="PF00111">
    <property type="entry name" value="Fer2"/>
    <property type="match status" value="1"/>
</dbReference>
<dbReference type="PROSITE" id="PS51085">
    <property type="entry name" value="2FE2S_FER_2"/>
    <property type="match status" value="1"/>
</dbReference>
<dbReference type="Proteomes" id="UP000323866">
    <property type="component" value="Unassembled WGS sequence"/>
</dbReference>
<dbReference type="SUPFAM" id="SSF52343">
    <property type="entry name" value="Ferredoxin reductase-like, C-terminal NADP-linked domain"/>
    <property type="match status" value="1"/>
</dbReference>
<feature type="domain" description="2Fe-2S ferredoxin-type" evidence="1">
    <location>
        <begin position="2"/>
        <end position="95"/>
    </location>
</feature>
<comment type="caution">
    <text evidence="3">The sequence shown here is derived from an EMBL/GenBank/DDBJ whole genome shotgun (WGS) entry which is preliminary data.</text>
</comment>
<dbReference type="InterPro" id="IPR017927">
    <property type="entry name" value="FAD-bd_FR_type"/>
</dbReference>
<evidence type="ECO:0000259" key="2">
    <source>
        <dbReference type="PROSITE" id="PS51384"/>
    </source>
</evidence>
<evidence type="ECO:0000259" key="1">
    <source>
        <dbReference type="PROSITE" id="PS51085"/>
    </source>
</evidence>
<dbReference type="GO" id="GO:0051537">
    <property type="term" value="F:2 iron, 2 sulfur cluster binding"/>
    <property type="evidence" value="ECO:0007669"/>
    <property type="project" value="InterPro"/>
</dbReference>
<sequence>MPTIALNFEDGVTKIIGSLSGETIAEAAYRQGVNIPLDCADGACGTCKCRWKSGQYDPGDYIEDALSDEEAAQGYGLACQMRPETDVVVDILASSAACKVEVRALAATISALELVSSEIVKLRLKTDQNLPFLPGQYANLEIPGLETSRSYSFSNLSNTAELEFLVRLVPNGLMSTFLKNQAQVGDALTLAGPMGSFYTRDITRPTLFFAGGTGIAPFLAMLEKLATEEASHPIRLYYGATTEENLVELERLNAFKAVLPLEIYCCVSGAASVNYPEGFVTQWVNKEHLTEDRYDIYICGPTAMVEAVQHALTQEEIQVEHFYTEKFLPTGTV</sequence>
<reference evidence="3 5" key="2">
    <citation type="submission" date="2019-09" db="EMBL/GenBank/DDBJ databases">
        <title>A bacterium isolated from glacier soil.</title>
        <authorList>
            <person name="Liu Q."/>
        </authorList>
    </citation>
    <scope>NUCLEOTIDE SEQUENCE [LARGE SCALE GENOMIC DNA]</scope>
    <source>
        <strain evidence="3 5">MDT1-10-3</strain>
    </source>
</reference>
<dbReference type="PROSITE" id="PS00197">
    <property type="entry name" value="2FE2S_FER_1"/>
    <property type="match status" value="1"/>
</dbReference>
<dbReference type="OrthoDB" id="9801223at2"/>
<dbReference type="InterPro" id="IPR001041">
    <property type="entry name" value="2Fe-2S_ferredoxin-type"/>
</dbReference>
<dbReference type="InterPro" id="IPR006058">
    <property type="entry name" value="2Fe2S_fd_BS"/>
</dbReference>
<dbReference type="EMBL" id="VKKZ01000019">
    <property type="protein sequence ID" value="KAA6435396.1"/>
    <property type="molecule type" value="Genomic_DNA"/>
</dbReference>
<name>A0A5M8QKV8_9BACT</name>
<dbReference type="PROSITE" id="PS51384">
    <property type="entry name" value="FAD_FR"/>
    <property type="match status" value="1"/>
</dbReference>
<dbReference type="Pfam" id="PF00175">
    <property type="entry name" value="NAD_binding_1"/>
    <property type="match status" value="1"/>
</dbReference>
<dbReference type="InterPro" id="IPR012675">
    <property type="entry name" value="Beta-grasp_dom_sf"/>
</dbReference>
<evidence type="ECO:0000313" key="4">
    <source>
        <dbReference type="EMBL" id="MFA1769758.1"/>
    </source>
</evidence>
<dbReference type="Proteomes" id="UP001570846">
    <property type="component" value="Unassembled WGS sequence"/>
</dbReference>
<dbReference type="CDD" id="cd00207">
    <property type="entry name" value="fer2"/>
    <property type="match status" value="1"/>
</dbReference>
<keyword evidence="6" id="KW-1185">Reference proteome</keyword>
<gene>
    <name evidence="4" type="primary">benC</name>
    <name evidence="4" type="ORF">ACD591_00525</name>
    <name evidence="3" type="ORF">FOE74_05440</name>
</gene>
<accession>A0A5M8QKV8</accession>
<dbReference type="SUPFAM" id="SSF54292">
    <property type="entry name" value="2Fe-2S ferredoxin-like"/>
    <property type="match status" value="1"/>
</dbReference>
<evidence type="ECO:0000313" key="5">
    <source>
        <dbReference type="Proteomes" id="UP000323866"/>
    </source>
</evidence>
<dbReference type="RefSeq" id="WP_149097590.1">
    <property type="nucleotide sequence ID" value="NZ_BMMG01000002.1"/>
</dbReference>
<dbReference type="PRINTS" id="PR00371">
    <property type="entry name" value="FPNCR"/>
</dbReference>
<dbReference type="InterPro" id="IPR036010">
    <property type="entry name" value="2Fe-2S_ferredoxin-like_sf"/>
</dbReference>
<dbReference type="Pfam" id="PF00970">
    <property type="entry name" value="FAD_binding_6"/>
    <property type="match status" value="1"/>
</dbReference>
<dbReference type="GO" id="GO:0016491">
    <property type="term" value="F:oxidoreductase activity"/>
    <property type="evidence" value="ECO:0007669"/>
    <property type="project" value="InterPro"/>
</dbReference>
<dbReference type="Gene3D" id="3.10.20.30">
    <property type="match status" value="1"/>
</dbReference>
<dbReference type="InterPro" id="IPR039261">
    <property type="entry name" value="FNR_nucleotide-bd"/>
</dbReference>
<dbReference type="InterPro" id="IPR001433">
    <property type="entry name" value="OxRdtase_FAD/NAD-bd"/>
</dbReference>
<reference evidence="4 6" key="3">
    <citation type="submission" date="2024-08" db="EMBL/GenBank/DDBJ databases">
        <authorList>
            <person name="Wei W."/>
        </authorList>
    </citation>
    <scope>NUCLEOTIDE SEQUENCE [LARGE SCALE GENOMIC DNA]</scope>
    <source>
        <strain evidence="4 6">XU2</strain>
    </source>
</reference>
<protein>
    <submittedName>
        <fullName evidence="3">2Fe-2S iron-sulfur cluster binding domain-containing protein</fullName>
    </submittedName>
    <submittedName>
        <fullName evidence="4">Benzoate 1,2-dioxygenase electron transfer component BenC</fullName>
    </submittedName>
</protein>
<organism evidence="3 5">
    <name type="scientific">Rufibacter glacialis</name>
    <dbReference type="NCBI Taxonomy" id="1259555"/>
    <lineage>
        <taxon>Bacteria</taxon>
        <taxon>Pseudomonadati</taxon>
        <taxon>Bacteroidota</taxon>
        <taxon>Cytophagia</taxon>
        <taxon>Cytophagales</taxon>
        <taxon>Hymenobacteraceae</taxon>
        <taxon>Rufibacter</taxon>
    </lineage>
</organism>
<dbReference type="PRINTS" id="PR00410">
    <property type="entry name" value="PHEHYDRXLASE"/>
</dbReference>
<dbReference type="Gene3D" id="2.40.30.10">
    <property type="entry name" value="Translation factors"/>
    <property type="match status" value="1"/>
</dbReference>
<evidence type="ECO:0000313" key="3">
    <source>
        <dbReference type="EMBL" id="KAA6435396.1"/>
    </source>
</evidence>
<dbReference type="InterPro" id="IPR050415">
    <property type="entry name" value="MRET"/>
</dbReference>
<evidence type="ECO:0000313" key="6">
    <source>
        <dbReference type="Proteomes" id="UP001570846"/>
    </source>
</evidence>
<proteinExistence type="predicted"/>
<dbReference type="Gene3D" id="3.40.50.80">
    <property type="entry name" value="Nucleotide-binding domain of ferredoxin-NADP reductase (FNR) module"/>
    <property type="match status" value="1"/>
</dbReference>
<dbReference type="InterPro" id="IPR008333">
    <property type="entry name" value="Cbr1-like_FAD-bd_dom"/>
</dbReference>
<dbReference type="AlphaFoldDB" id="A0A5M8QKV8"/>
<reference evidence="3 5" key="1">
    <citation type="submission" date="2019-07" db="EMBL/GenBank/DDBJ databases">
        <authorList>
            <person name="Qu J.-H."/>
        </authorList>
    </citation>
    <scope>NUCLEOTIDE SEQUENCE [LARGE SCALE GENOMIC DNA]</scope>
    <source>
        <strain evidence="3 5">MDT1-10-3</strain>
    </source>
</reference>
<dbReference type="PANTHER" id="PTHR47354">
    <property type="entry name" value="NADH OXIDOREDUCTASE HCR"/>
    <property type="match status" value="1"/>
</dbReference>
<dbReference type="EMBL" id="JBGOGF010000001">
    <property type="protein sequence ID" value="MFA1769758.1"/>
    <property type="molecule type" value="Genomic_DNA"/>
</dbReference>
<dbReference type="InterPro" id="IPR001709">
    <property type="entry name" value="Flavoprot_Pyr_Nucl_cyt_Rdtase"/>
</dbReference>
<feature type="domain" description="FAD-binding FR-type" evidence="2">
    <location>
        <begin position="102"/>
        <end position="200"/>
    </location>
</feature>
<dbReference type="InterPro" id="IPR017938">
    <property type="entry name" value="Riboflavin_synthase-like_b-brl"/>
</dbReference>